<evidence type="ECO:0000313" key="2">
    <source>
        <dbReference type="EMBL" id="CAG7836334.1"/>
    </source>
</evidence>
<dbReference type="GO" id="GO:0033588">
    <property type="term" value="C:elongator holoenzyme complex"/>
    <property type="evidence" value="ECO:0007669"/>
    <property type="project" value="InterPro"/>
</dbReference>
<protein>
    <recommendedName>
        <fullName evidence="4">Elongator complex protein 5</fullName>
    </recommendedName>
</protein>
<proteinExistence type="predicted"/>
<accession>A0A8J2LPI3</accession>
<organism evidence="2 3">
    <name type="scientific">Allacma fusca</name>
    <dbReference type="NCBI Taxonomy" id="39272"/>
    <lineage>
        <taxon>Eukaryota</taxon>
        <taxon>Metazoa</taxon>
        <taxon>Ecdysozoa</taxon>
        <taxon>Arthropoda</taxon>
        <taxon>Hexapoda</taxon>
        <taxon>Collembola</taxon>
        <taxon>Symphypleona</taxon>
        <taxon>Sminthuridae</taxon>
        <taxon>Allacma</taxon>
    </lineage>
</organism>
<keyword evidence="3" id="KW-1185">Reference proteome</keyword>
<reference evidence="2" key="1">
    <citation type="submission" date="2021-06" db="EMBL/GenBank/DDBJ databases">
        <authorList>
            <person name="Hodson N. C."/>
            <person name="Mongue J. A."/>
            <person name="Jaron S. K."/>
        </authorList>
    </citation>
    <scope>NUCLEOTIDE SEQUENCE</scope>
</reference>
<dbReference type="InterPro" id="IPR019519">
    <property type="entry name" value="Elp5"/>
</dbReference>
<dbReference type="Proteomes" id="UP000708208">
    <property type="component" value="Unassembled WGS sequence"/>
</dbReference>
<feature type="compositionally biased region" description="Acidic residues" evidence="1">
    <location>
        <begin position="251"/>
        <end position="265"/>
    </location>
</feature>
<dbReference type="EMBL" id="CAJVCH010570983">
    <property type="protein sequence ID" value="CAG7836334.1"/>
    <property type="molecule type" value="Genomic_DNA"/>
</dbReference>
<sequence length="265" mass="30298">MVGFAGVLRKEFQSKFCFIVGEDRPALWSLHYLSKLLNDHSDEQHNFIHLLSFVHRNVPMLANVKAYDFIRNDYTNIGQLFTELISNAEPSKKNILILDDLAVFSIFNNGVSGDMYSFFKQVSKVYAQVIVFCTVDTICKDDIALLCGLAEHVVILKNPHEEESQEFLCNLLSIKPSGKTTLEQTYFEVKDRCVINSEKKVDKGKVAGDTSDDIMRTLTTFKLTIEDSEKESKNQLYLPYLDAQRTTVPDTSEDFYDDDDEDEDD</sequence>
<dbReference type="OrthoDB" id="166907at2759"/>
<evidence type="ECO:0000256" key="1">
    <source>
        <dbReference type="SAM" id="MobiDB-lite"/>
    </source>
</evidence>
<comment type="caution">
    <text evidence="2">The sequence shown here is derived from an EMBL/GenBank/DDBJ whole genome shotgun (WGS) entry which is preliminary data.</text>
</comment>
<evidence type="ECO:0000313" key="3">
    <source>
        <dbReference type="Proteomes" id="UP000708208"/>
    </source>
</evidence>
<gene>
    <name evidence="2" type="ORF">AFUS01_LOCUS45590</name>
</gene>
<feature type="region of interest" description="Disordered" evidence="1">
    <location>
        <begin position="241"/>
        <end position="265"/>
    </location>
</feature>
<dbReference type="UniPathway" id="UPA00988"/>
<dbReference type="AlphaFoldDB" id="A0A8J2LPI3"/>
<dbReference type="Pfam" id="PF10483">
    <property type="entry name" value="Elong_Iki1"/>
    <property type="match status" value="1"/>
</dbReference>
<evidence type="ECO:0008006" key="4">
    <source>
        <dbReference type="Google" id="ProtNLM"/>
    </source>
</evidence>
<dbReference type="GO" id="GO:0002098">
    <property type="term" value="P:tRNA wobble uridine modification"/>
    <property type="evidence" value="ECO:0007669"/>
    <property type="project" value="InterPro"/>
</dbReference>
<name>A0A8J2LPI3_9HEXA</name>